<dbReference type="CDD" id="cd07709">
    <property type="entry name" value="flavodiiron_proteins_MBL-fold"/>
    <property type="match status" value="1"/>
</dbReference>
<dbReference type="PANTHER" id="PTHR43717">
    <property type="entry name" value="ANAEROBIC NITRIC OXIDE REDUCTASE FLAVORUBREDOXIN"/>
    <property type="match status" value="1"/>
</dbReference>
<evidence type="ECO:0000256" key="1">
    <source>
        <dbReference type="ARBA" id="ARBA00007121"/>
    </source>
</evidence>
<accession>A0ABR7T6I4</accession>
<keyword evidence="4" id="KW-1185">Reference proteome</keyword>
<dbReference type="InterPro" id="IPR016440">
    <property type="entry name" value="Rubredoxin-O_OxRdtase"/>
</dbReference>
<dbReference type="Proteomes" id="UP000617402">
    <property type="component" value="Unassembled WGS sequence"/>
</dbReference>
<proteinExistence type="inferred from homology"/>
<dbReference type="Gene3D" id="3.60.15.10">
    <property type="entry name" value="Ribonuclease Z/Hydroxyacylglutathione hydrolase-like"/>
    <property type="match status" value="1"/>
</dbReference>
<dbReference type="Gene3D" id="3.40.50.360">
    <property type="match status" value="1"/>
</dbReference>
<protein>
    <submittedName>
        <fullName evidence="3">FprA family A-type flavoprotein</fullName>
    </submittedName>
</protein>
<reference evidence="3 4" key="1">
    <citation type="submission" date="2020-07" db="EMBL/GenBank/DDBJ databases">
        <title>Draft whole-genome sequence of Heliobacterium chlorum DSM 3682, type strain.</title>
        <authorList>
            <person name="Kyndt J.A."/>
            <person name="Meyer T.E."/>
            <person name="Imhoff J.F."/>
        </authorList>
    </citation>
    <scope>NUCLEOTIDE SEQUENCE [LARGE SCALE GENOMIC DNA]</scope>
    <source>
        <strain evidence="3 4">DSM 3682</strain>
    </source>
</reference>
<dbReference type="SUPFAM" id="SSF56281">
    <property type="entry name" value="Metallo-hydrolase/oxidoreductase"/>
    <property type="match status" value="1"/>
</dbReference>
<dbReference type="PANTHER" id="PTHR43717:SF1">
    <property type="entry name" value="ANAEROBIC NITRIC OXIDE REDUCTASE FLAVORUBREDOXIN"/>
    <property type="match status" value="1"/>
</dbReference>
<feature type="domain" description="Flavodoxin-like" evidence="2">
    <location>
        <begin position="249"/>
        <end position="386"/>
    </location>
</feature>
<dbReference type="Pfam" id="PF19583">
    <property type="entry name" value="ODP"/>
    <property type="match status" value="1"/>
</dbReference>
<dbReference type="InterPro" id="IPR008254">
    <property type="entry name" value="Flavodoxin/NO_synth"/>
</dbReference>
<comment type="caution">
    <text evidence="3">The sequence shown here is derived from an EMBL/GenBank/DDBJ whole genome shotgun (WGS) entry which is preliminary data.</text>
</comment>
<sequence length="386" mass="43906">MRPTKIKDDIYWVGAIDWDLRDFHGYLTQRGSSYNAYLIIDEKITLVDTVKHYLVDEMIDRIRHIIDPAKIDYIVCNHVEMDHSGGIPRIMELAPNATIVTSPNGQRGLNSHYKKDWNYKIVKSGDTLNLGKRNLSFVLTQMVHWPDNMVSYLAEDKILFSNDAFGQHIASTERFDDQLSLHLVMDEAKKYYANIVLPYGAQVQNALKAVDGLEMDVIATSHGVIWRTHIAEILEEYHKWSLNETEPKALIVFDTMWESTRKIAHAINRAFEHKGIDTKILNLKHNHISDIMTELITAKYVCVGSPTLNNNMLPSVAAFLTYMRGLAPKHRVGLAFGSYGWGGQSVGQVEESMKTAGFDMLEQVKVQYIPDEKALDEITARVEALL</sequence>
<dbReference type="RefSeq" id="WP_188041068.1">
    <property type="nucleotide sequence ID" value="NZ_JACVHF010000016.1"/>
</dbReference>
<dbReference type="InterPro" id="IPR045761">
    <property type="entry name" value="ODP_dom"/>
</dbReference>
<comment type="similarity">
    <text evidence="1">In the N-terminal section; belongs to the zinc metallo-hydrolase group 3 family.</text>
</comment>
<name>A0ABR7T6I4_HELCL</name>
<organism evidence="3 4">
    <name type="scientific">Heliobacterium chlorum</name>
    <dbReference type="NCBI Taxonomy" id="2698"/>
    <lineage>
        <taxon>Bacteria</taxon>
        <taxon>Bacillati</taxon>
        <taxon>Bacillota</taxon>
        <taxon>Clostridia</taxon>
        <taxon>Eubacteriales</taxon>
        <taxon>Heliobacteriaceae</taxon>
        <taxon>Heliobacterium</taxon>
    </lineage>
</organism>
<dbReference type="InterPro" id="IPR036866">
    <property type="entry name" value="RibonucZ/Hydroxyglut_hydro"/>
</dbReference>
<evidence type="ECO:0000313" key="4">
    <source>
        <dbReference type="Proteomes" id="UP000617402"/>
    </source>
</evidence>
<dbReference type="EMBL" id="JACVHF010000016">
    <property type="protein sequence ID" value="MBC9785618.1"/>
    <property type="molecule type" value="Genomic_DNA"/>
</dbReference>
<dbReference type="PROSITE" id="PS50902">
    <property type="entry name" value="FLAVODOXIN_LIKE"/>
    <property type="match status" value="1"/>
</dbReference>
<dbReference type="PIRSF" id="PIRSF005243">
    <property type="entry name" value="ROO"/>
    <property type="match status" value="1"/>
</dbReference>
<dbReference type="InterPro" id="IPR029039">
    <property type="entry name" value="Flavoprotein-like_sf"/>
</dbReference>
<gene>
    <name evidence="3" type="ORF">H1S01_14080</name>
</gene>
<evidence type="ECO:0000313" key="3">
    <source>
        <dbReference type="EMBL" id="MBC9785618.1"/>
    </source>
</evidence>
<dbReference type="SMART" id="SM00849">
    <property type="entry name" value="Lactamase_B"/>
    <property type="match status" value="1"/>
</dbReference>
<dbReference type="InterPro" id="IPR001279">
    <property type="entry name" value="Metallo-B-lactamas"/>
</dbReference>
<dbReference type="SUPFAM" id="SSF52218">
    <property type="entry name" value="Flavoproteins"/>
    <property type="match status" value="1"/>
</dbReference>
<evidence type="ECO:0000259" key="2">
    <source>
        <dbReference type="PROSITE" id="PS50902"/>
    </source>
</evidence>
<dbReference type="Pfam" id="PF00258">
    <property type="entry name" value="Flavodoxin_1"/>
    <property type="match status" value="1"/>
</dbReference>